<dbReference type="EMBL" id="FOAJ01000001">
    <property type="protein sequence ID" value="SEK20683.1"/>
    <property type="molecule type" value="Genomic_DNA"/>
</dbReference>
<protein>
    <submittedName>
        <fullName evidence="1">Uncharacterized protein</fullName>
    </submittedName>
</protein>
<proteinExistence type="predicted"/>
<reference evidence="2" key="1">
    <citation type="submission" date="2016-10" db="EMBL/GenBank/DDBJ databases">
        <authorList>
            <person name="Varghese N."/>
            <person name="Submissions S."/>
        </authorList>
    </citation>
    <scope>NUCLEOTIDE SEQUENCE [LARGE SCALE GENOMIC DNA]</scope>
    <source>
        <strain evidence="2">LMG 26416</strain>
    </source>
</reference>
<dbReference type="AlphaFoldDB" id="A0A1H7F3I2"/>
<dbReference type="STRING" id="416943.SAMN05445871_6113"/>
<evidence type="ECO:0000313" key="1">
    <source>
        <dbReference type="EMBL" id="SEK20683.1"/>
    </source>
</evidence>
<evidence type="ECO:0000313" key="2">
    <source>
        <dbReference type="Proteomes" id="UP000199120"/>
    </source>
</evidence>
<accession>A0A1H7F3I2</accession>
<keyword evidence="2" id="KW-1185">Reference proteome</keyword>
<gene>
    <name evidence="1" type="ORF">SAMN05192542_101153</name>
</gene>
<dbReference type="OrthoDB" id="285538at2"/>
<dbReference type="RefSeq" id="WP_090552789.1">
    <property type="nucleotide sequence ID" value="NZ_FNSR01000003.1"/>
</dbReference>
<dbReference type="Proteomes" id="UP000199120">
    <property type="component" value="Unassembled WGS sequence"/>
</dbReference>
<sequence length="74" mass="8247">MSAPIPRSFAAWQHCIEHECGIPLTPAFIQERLAILGDAGNAEAQRFARLYGEAHRQRVLGWFAAALENTSRRA</sequence>
<name>A0A1H7F3I2_9BURK</name>
<organism evidence="1 2">
    <name type="scientific">Paraburkholderia caballeronis</name>
    <dbReference type="NCBI Taxonomy" id="416943"/>
    <lineage>
        <taxon>Bacteria</taxon>
        <taxon>Pseudomonadati</taxon>
        <taxon>Pseudomonadota</taxon>
        <taxon>Betaproteobacteria</taxon>
        <taxon>Burkholderiales</taxon>
        <taxon>Burkholderiaceae</taxon>
        <taxon>Paraburkholderia</taxon>
    </lineage>
</organism>